<dbReference type="Gene3D" id="3.40.1180.10">
    <property type="entry name" value="Decaprenyl diphosphate synthase-like"/>
    <property type="match status" value="1"/>
</dbReference>
<feature type="binding site" evidence="2">
    <location>
        <position position="202"/>
    </location>
    <ligand>
        <name>Mg(2+)</name>
        <dbReference type="ChEBI" id="CHEBI:18420"/>
    </ligand>
</feature>
<dbReference type="FunFam" id="3.40.1180.10:FF:000001">
    <property type="entry name" value="(2E,6E)-farnesyl-diphosphate-specific ditrans,polycis-undecaprenyl-diphosphate synthase"/>
    <property type="match status" value="1"/>
</dbReference>
<dbReference type="GO" id="GO:0045547">
    <property type="term" value="F:ditrans,polycis-polyprenyl diphosphate synthase [(2E,6E)-farnesyl diphosphate specific] activity"/>
    <property type="evidence" value="ECO:0007669"/>
    <property type="project" value="TreeGrafter"/>
</dbReference>
<dbReference type="InterPro" id="IPR036424">
    <property type="entry name" value="UPP_synth-like_sf"/>
</dbReference>
<evidence type="ECO:0000313" key="4">
    <source>
        <dbReference type="Proteomes" id="UP000035503"/>
    </source>
</evidence>
<accession>A0A0G3I2K3</accession>
<dbReference type="InterPro" id="IPR001441">
    <property type="entry name" value="UPP_synth-like"/>
</dbReference>
<evidence type="ECO:0000256" key="2">
    <source>
        <dbReference type="HAMAP-Rule" id="MF_01139"/>
    </source>
</evidence>
<dbReference type="OrthoDB" id="4191603at2"/>
<dbReference type="Proteomes" id="UP000035503">
    <property type="component" value="Chromosome"/>
</dbReference>
<dbReference type="GO" id="GO:0000287">
    <property type="term" value="F:magnesium ion binding"/>
    <property type="evidence" value="ECO:0007669"/>
    <property type="project" value="UniProtKB-UniRule"/>
</dbReference>
<feature type="binding site" evidence="2">
    <location>
        <begin position="16"/>
        <end position="19"/>
    </location>
    <ligand>
        <name>substrate</name>
    </ligand>
</feature>
<feature type="binding site" evidence="2">
    <location>
        <position position="183"/>
    </location>
    <ligand>
        <name>substrate</name>
    </ligand>
</feature>
<keyword evidence="2" id="KW-0460">Magnesium</keyword>
<dbReference type="HAMAP" id="MF_01139">
    <property type="entry name" value="ISPT"/>
    <property type="match status" value="1"/>
</dbReference>
<feature type="binding site" evidence="2">
    <location>
        <position position="64"/>
    </location>
    <ligand>
        <name>substrate</name>
    </ligand>
</feature>
<dbReference type="EC" id="2.5.1.-" evidence="2"/>
<keyword evidence="2" id="KW-0479">Metal-binding</keyword>
<dbReference type="PATRIC" id="fig|1277257.4.peg.523"/>
<feature type="binding site" evidence="2">
    <location>
        <position position="32"/>
    </location>
    <ligand>
        <name>substrate</name>
    </ligand>
</feature>
<dbReference type="SUPFAM" id="SSF64005">
    <property type="entry name" value="Undecaprenyl diphosphate synthase"/>
    <property type="match status" value="1"/>
</dbReference>
<reference evidence="3 4" key="1">
    <citation type="journal article" date="2015" name="Genome Announc.">
        <title>Complete Genome Sequence of 'Candidatus Liberibacter africanus,' a Bacterium Associated with Citrus Huanglongbing.</title>
        <authorList>
            <person name="Lin H."/>
            <person name="Pietersen G."/>
            <person name="Han C."/>
            <person name="Read D.A."/>
            <person name="Lou B."/>
            <person name="Gupta G."/>
            <person name="Civerolo E.L."/>
        </authorList>
    </citation>
    <scope>NUCLEOTIDE SEQUENCE [LARGE SCALE GENOMIC DNA]</scope>
    <source>
        <strain evidence="3 4">PTSAPSY</strain>
    </source>
</reference>
<name>A0A0G3I2K3_LIBAF</name>
<dbReference type="STRING" id="1277257.G293_02420"/>
<comment type="function">
    <text evidence="2">Catalyzes the condensation of isopentenyl diphosphate (IPP) with allylic pyrophosphates generating different type of terpenoids.</text>
</comment>
<comment type="caution">
    <text evidence="2">Lacks conserved residue(s) required for the propagation of feature annotation.</text>
</comment>
<proteinExistence type="inferred from homology"/>
<sequence>MASLSTPDHIGIIMDGNGRWALSRGLPRSVGHRKGMEVCIEIVVFASEIGVKNLTVFAFSTNNWYRPDSETDELVKLTKIFIKKGLDVFKENNVRVRVIGSRVGLKDDILSLLKEVEDRTQFNTGLKLFIAFNYSSREEIARAVKNIFKDIESGRICSHDINSSLIAKYLDTSDVPDLDLIIRTGGEKRLSDFLLWQAAYSEFVFLQEYWPDFSQELFFYAVNQYNLRDRRFGGLSKKGISVV</sequence>
<dbReference type="KEGG" id="lau:G293_02420"/>
<dbReference type="InterPro" id="IPR018520">
    <property type="entry name" value="UPP_synth-like_CS"/>
</dbReference>
<dbReference type="Pfam" id="PF01255">
    <property type="entry name" value="Prenyltransf"/>
    <property type="match status" value="1"/>
</dbReference>
<comment type="subunit">
    <text evidence="2">Homodimer.</text>
</comment>
<dbReference type="CDD" id="cd00475">
    <property type="entry name" value="Cis_IPPS"/>
    <property type="match status" value="1"/>
</dbReference>
<organism evidence="3 4">
    <name type="scientific">Candidatus Liberibacter africanus PTSAPSY</name>
    <dbReference type="NCBI Taxonomy" id="1277257"/>
    <lineage>
        <taxon>Bacteria</taxon>
        <taxon>Pseudomonadati</taxon>
        <taxon>Pseudomonadota</taxon>
        <taxon>Alphaproteobacteria</taxon>
        <taxon>Hyphomicrobiales</taxon>
        <taxon>Rhizobiaceae</taxon>
        <taxon>Liberibacter</taxon>
    </lineage>
</organism>
<dbReference type="NCBIfam" id="TIGR00055">
    <property type="entry name" value="uppS"/>
    <property type="match status" value="1"/>
</dbReference>
<dbReference type="PROSITE" id="PS01066">
    <property type="entry name" value="UPP_SYNTHASE"/>
    <property type="match status" value="1"/>
</dbReference>
<gene>
    <name evidence="3" type="ORF">G293_02420</name>
</gene>
<feature type="active site" description="Proton acceptor" evidence="2">
    <location>
        <position position="63"/>
    </location>
</feature>
<evidence type="ECO:0000256" key="1">
    <source>
        <dbReference type="ARBA" id="ARBA00022679"/>
    </source>
</evidence>
<dbReference type="PANTHER" id="PTHR10291">
    <property type="entry name" value="DEHYDRODOLICHYL DIPHOSPHATE SYNTHASE FAMILY MEMBER"/>
    <property type="match status" value="1"/>
</dbReference>
<dbReference type="AlphaFoldDB" id="A0A0G3I2K3"/>
<protein>
    <recommendedName>
        <fullName evidence="2">Isoprenyl transferase</fullName>
        <ecNumber evidence="2">2.5.1.-</ecNumber>
    </recommendedName>
</protein>
<evidence type="ECO:0000313" key="3">
    <source>
        <dbReference type="EMBL" id="AKK20116.1"/>
    </source>
</evidence>
<feature type="binding site" evidence="2">
    <location>
        <position position="15"/>
    </location>
    <ligand>
        <name>Mg(2+)</name>
        <dbReference type="ChEBI" id="CHEBI:18420"/>
    </ligand>
</feature>
<keyword evidence="4" id="KW-1185">Reference proteome</keyword>
<dbReference type="PANTHER" id="PTHR10291:SF0">
    <property type="entry name" value="DEHYDRODOLICHYL DIPHOSPHATE SYNTHASE 2"/>
    <property type="match status" value="1"/>
</dbReference>
<keyword evidence="1 2" id="KW-0808">Transferase</keyword>
<feature type="binding site" evidence="2">
    <location>
        <position position="66"/>
    </location>
    <ligand>
        <name>substrate</name>
    </ligand>
</feature>
<dbReference type="EMBL" id="CP004021">
    <property type="protein sequence ID" value="AKK20116.1"/>
    <property type="molecule type" value="Genomic_DNA"/>
</dbReference>
<feature type="binding site" evidence="2">
    <location>
        <position position="28"/>
    </location>
    <ligand>
        <name>substrate</name>
    </ligand>
</feature>
<dbReference type="GO" id="GO:0016094">
    <property type="term" value="P:polyprenol biosynthetic process"/>
    <property type="evidence" value="ECO:0007669"/>
    <property type="project" value="TreeGrafter"/>
</dbReference>
<comment type="cofactor">
    <cofactor evidence="2">
        <name>Mg(2+)</name>
        <dbReference type="ChEBI" id="CHEBI:18420"/>
    </cofactor>
    <text evidence="2">Binds 2 magnesium ions per subunit.</text>
</comment>
<feature type="binding site" evidence="2">
    <location>
        <begin position="189"/>
        <end position="191"/>
    </location>
    <ligand>
        <name>substrate</name>
    </ligand>
</feature>
<dbReference type="RefSeq" id="WP_047264151.1">
    <property type="nucleotide sequence ID" value="NZ_CP004021.1"/>
</dbReference>
<feature type="active site" evidence="2">
    <location>
        <position position="15"/>
    </location>
</feature>
<comment type="similarity">
    <text evidence="2">Belongs to the UPP synthase family.</text>
</comment>
<feature type="binding site" evidence="2">
    <location>
        <position position="20"/>
    </location>
    <ligand>
        <name>substrate</name>
    </ligand>
</feature>